<dbReference type="Pfam" id="PF13649">
    <property type="entry name" value="Methyltransf_25"/>
    <property type="match status" value="1"/>
</dbReference>
<accession>A0A6C2YI65</accession>
<protein>
    <recommendedName>
        <fullName evidence="5">Ribosomal RNA adenine methylase transferase N-terminal domain-containing protein</fullName>
    </recommendedName>
</protein>
<dbReference type="CDD" id="cd02440">
    <property type="entry name" value="AdoMet_MTases"/>
    <property type="match status" value="1"/>
</dbReference>
<name>A0A6C2YI65_9BACT</name>
<dbReference type="Gene3D" id="3.40.50.150">
    <property type="entry name" value="Vaccinia Virus protein VP39"/>
    <property type="match status" value="1"/>
</dbReference>
<reference evidence="6" key="1">
    <citation type="submission" date="2019-04" db="EMBL/GenBank/DDBJ databases">
        <authorList>
            <consortium name="Science for Life Laboratories"/>
        </authorList>
    </citation>
    <scope>NUCLEOTIDE SEQUENCE</scope>
    <source>
        <strain evidence="6">MBLW1</strain>
    </source>
</reference>
<keyword evidence="7" id="KW-1185">Reference proteome</keyword>
<dbReference type="SMART" id="SM00650">
    <property type="entry name" value="rADc"/>
    <property type="match status" value="1"/>
</dbReference>
<dbReference type="InterPro" id="IPR020596">
    <property type="entry name" value="rRNA_Ade_Mease_Trfase_CS"/>
</dbReference>
<dbReference type="EMBL" id="LR586016">
    <property type="protein sequence ID" value="VIP00959.1"/>
    <property type="molecule type" value="Genomic_DNA"/>
</dbReference>
<dbReference type="SUPFAM" id="SSF53335">
    <property type="entry name" value="S-adenosyl-L-methionine-dependent methyltransferases"/>
    <property type="match status" value="1"/>
</dbReference>
<evidence type="ECO:0000259" key="5">
    <source>
        <dbReference type="SMART" id="SM00650"/>
    </source>
</evidence>
<dbReference type="EMBL" id="LR593887">
    <property type="protein sequence ID" value="VTR97336.1"/>
    <property type="molecule type" value="Genomic_DNA"/>
</dbReference>
<dbReference type="RefSeq" id="WP_162656126.1">
    <property type="nucleotide sequence ID" value="NZ_LR593887.1"/>
</dbReference>
<evidence type="ECO:0000256" key="1">
    <source>
        <dbReference type="ARBA" id="ARBA00022603"/>
    </source>
</evidence>
<evidence type="ECO:0000256" key="2">
    <source>
        <dbReference type="ARBA" id="ARBA00022679"/>
    </source>
</evidence>
<evidence type="ECO:0000256" key="4">
    <source>
        <dbReference type="SAM" id="MobiDB-lite"/>
    </source>
</evidence>
<proteinExistence type="predicted"/>
<keyword evidence="2 6" id="KW-0808">Transferase</keyword>
<dbReference type="GO" id="GO:0000179">
    <property type="term" value="F:rRNA (adenine-N6,N6-)-dimethyltransferase activity"/>
    <property type="evidence" value="ECO:0007669"/>
    <property type="project" value="InterPro"/>
</dbReference>
<dbReference type="InterPro" id="IPR020598">
    <property type="entry name" value="rRNA_Ade_methylase_Trfase_N"/>
</dbReference>
<dbReference type="Proteomes" id="UP000464378">
    <property type="component" value="Chromosome"/>
</dbReference>
<dbReference type="KEGG" id="tim:GMBLW1_30010"/>
<dbReference type="InterPro" id="IPR041698">
    <property type="entry name" value="Methyltransf_25"/>
</dbReference>
<evidence type="ECO:0000313" key="6">
    <source>
        <dbReference type="EMBL" id="VIP00959.1"/>
    </source>
</evidence>
<evidence type="ECO:0000313" key="7">
    <source>
        <dbReference type="Proteomes" id="UP000464378"/>
    </source>
</evidence>
<feature type="region of interest" description="Disordered" evidence="4">
    <location>
        <begin position="1"/>
        <end position="20"/>
    </location>
</feature>
<dbReference type="InterPro" id="IPR029063">
    <property type="entry name" value="SAM-dependent_MTases_sf"/>
</dbReference>
<organism evidence="6">
    <name type="scientific">Tuwongella immobilis</name>
    <dbReference type="NCBI Taxonomy" id="692036"/>
    <lineage>
        <taxon>Bacteria</taxon>
        <taxon>Pseudomonadati</taxon>
        <taxon>Planctomycetota</taxon>
        <taxon>Planctomycetia</taxon>
        <taxon>Gemmatales</taxon>
        <taxon>Gemmataceae</taxon>
        <taxon>Tuwongella</taxon>
    </lineage>
</organism>
<feature type="domain" description="Ribosomal RNA adenine methylase transferase N-terminal" evidence="5">
    <location>
        <begin position="48"/>
        <end position="191"/>
    </location>
</feature>
<keyword evidence="1 6" id="KW-0489">Methyltransferase</keyword>
<dbReference type="InParanoid" id="A0A6C2YI65"/>
<keyword evidence="3" id="KW-0949">S-adenosyl-L-methionine</keyword>
<evidence type="ECO:0000256" key="3">
    <source>
        <dbReference type="ARBA" id="ARBA00022691"/>
    </source>
</evidence>
<sequence length="217" mass="24175">MTTAPDEKLPSPPPERSEKRRPDWMLMTQKFLKHGTAIASFSPSSGFLSRAMLRGIDFDKAQCIIELGAGTGPITAELLKRVKPHTKLIVVERDPDFCARLRARFPGADIAEADAAKMDELLDSRGIPTVDHVVSGLPLPSFPAELRDAIIASSARRLSPEGDFRQLTNMPYVYWRLYRKYFQQVKFELVPLNMPPGGVYTCKKYRTDAPGNNPASA</sequence>
<dbReference type="PROSITE" id="PS01131">
    <property type="entry name" value="RRNA_A_DIMETH"/>
    <property type="match status" value="1"/>
</dbReference>
<gene>
    <name evidence="6" type="ORF">GMBLW1_30010</name>
</gene>
<dbReference type="AlphaFoldDB" id="A0A6C2YI65"/>